<feature type="domain" description="Metallo-beta-lactamase" evidence="2">
    <location>
        <begin position="85"/>
        <end position="270"/>
    </location>
</feature>
<name>A0A2W5PW11_RHOSU</name>
<dbReference type="Gene3D" id="3.60.15.10">
    <property type="entry name" value="Ribonuclease Z/Hydroxyacylglutathione hydrolase-like"/>
    <property type="match status" value="1"/>
</dbReference>
<organism evidence="3 4">
    <name type="scientific">Rhodovulum sulfidophilum</name>
    <name type="common">Rhodobacter sulfidophilus</name>
    <dbReference type="NCBI Taxonomy" id="35806"/>
    <lineage>
        <taxon>Bacteria</taxon>
        <taxon>Pseudomonadati</taxon>
        <taxon>Pseudomonadota</taxon>
        <taxon>Alphaproteobacteria</taxon>
        <taxon>Rhodobacterales</taxon>
        <taxon>Paracoccaceae</taxon>
        <taxon>Rhodovulum</taxon>
    </lineage>
</organism>
<dbReference type="PANTHER" id="PTHR42951">
    <property type="entry name" value="METALLO-BETA-LACTAMASE DOMAIN-CONTAINING"/>
    <property type="match status" value="1"/>
</dbReference>
<evidence type="ECO:0000259" key="2">
    <source>
        <dbReference type="SMART" id="SM00849"/>
    </source>
</evidence>
<dbReference type="InterPro" id="IPR030829">
    <property type="entry name" value="SoxH-rel_PQQ_2"/>
</dbReference>
<dbReference type="EMBL" id="QFPW01000009">
    <property type="protein sequence ID" value="PZQ49007.1"/>
    <property type="molecule type" value="Genomic_DNA"/>
</dbReference>
<protein>
    <submittedName>
        <fullName evidence="3">Quinoprotein relay system zinc metallohydrolase 2</fullName>
    </submittedName>
</protein>
<gene>
    <name evidence="3" type="ORF">DI556_12735</name>
</gene>
<reference evidence="3 4" key="1">
    <citation type="submission" date="2017-08" db="EMBL/GenBank/DDBJ databases">
        <title>Infants hospitalized years apart are colonized by the same room-sourced microbial strains.</title>
        <authorList>
            <person name="Brooks B."/>
            <person name="Olm M.R."/>
            <person name="Firek B.A."/>
            <person name="Baker R."/>
            <person name="Thomas B.C."/>
            <person name="Morowitz M.J."/>
            <person name="Banfield J.F."/>
        </authorList>
    </citation>
    <scope>NUCLEOTIDE SEQUENCE [LARGE SCALE GENOMIC DNA]</scope>
    <source>
        <strain evidence="3">S2_005_002_R2_34</strain>
    </source>
</reference>
<evidence type="ECO:0000313" key="4">
    <source>
        <dbReference type="Proteomes" id="UP000249185"/>
    </source>
</evidence>
<comment type="similarity">
    <text evidence="1">Belongs to the metallo-beta-lactamase superfamily. Class-B beta-lactamase family.</text>
</comment>
<dbReference type="GO" id="GO:0016787">
    <property type="term" value="F:hydrolase activity"/>
    <property type="evidence" value="ECO:0007669"/>
    <property type="project" value="UniProtKB-KW"/>
</dbReference>
<dbReference type="InterPro" id="IPR036866">
    <property type="entry name" value="RibonucZ/Hydroxyglut_hydro"/>
</dbReference>
<dbReference type="CDD" id="cd16282">
    <property type="entry name" value="metallo-hydrolase-like_MBL-fold"/>
    <property type="match status" value="1"/>
</dbReference>
<dbReference type="SMART" id="SM00849">
    <property type="entry name" value="Lactamase_B"/>
    <property type="match status" value="1"/>
</dbReference>
<dbReference type="SUPFAM" id="SSF56281">
    <property type="entry name" value="Metallo-hydrolase/oxidoreductase"/>
    <property type="match status" value="1"/>
</dbReference>
<keyword evidence="3" id="KW-0378">Hydrolase</keyword>
<dbReference type="GO" id="GO:0017001">
    <property type="term" value="P:antibiotic catabolic process"/>
    <property type="evidence" value="ECO:0007669"/>
    <property type="project" value="UniProtKB-ARBA"/>
</dbReference>
<dbReference type="InterPro" id="IPR001279">
    <property type="entry name" value="Metallo-B-lactamas"/>
</dbReference>
<dbReference type="InterPro" id="IPR050855">
    <property type="entry name" value="NDM-1-like"/>
</dbReference>
<accession>A0A2W5PW11</accession>
<dbReference type="PANTHER" id="PTHR42951:SF4">
    <property type="entry name" value="ACYL-COENZYME A THIOESTERASE MBLAC2"/>
    <property type="match status" value="1"/>
</dbReference>
<evidence type="ECO:0000256" key="1">
    <source>
        <dbReference type="ARBA" id="ARBA00005250"/>
    </source>
</evidence>
<sequence length="341" mass="36041">MIELLMDLCLAAAPEQCARHLLPGPCVEQRAEDWVAARPELVLRGTSCGDPAELPALAVTEIAPGVFVHPGRQETPTPANAGDEANLGFVIGDTTVAVIDAGGSRQVAEALYAAIRARTDLPIGWLALTHMHPDHTLGTEFFAEAGARVIGHARLTDALLNRADTYAEAASRTMGPLVALGAATVTPDETVAPGAPREIDLGGRVLRLEAWPTAHTDNDLTVRDLATDSWFLGDLVFDGRTPSMDGSVLGWLELLGRLEAMPAARVVPGHGAASLPWPAGAEPTRGYFEALVAETRAALAAGESLGAASAHVGADLRNGWLLFDDFNARNATAIYRELEWE</sequence>
<dbReference type="Pfam" id="PF00753">
    <property type="entry name" value="Lactamase_B"/>
    <property type="match status" value="1"/>
</dbReference>
<dbReference type="AlphaFoldDB" id="A0A2W5PW11"/>
<evidence type="ECO:0000313" key="3">
    <source>
        <dbReference type="EMBL" id="PZQ49007.1"/>
    </source>
</evidence>
<comment type="caution">
    <text evidence="3">The sequence shown here is derived from an EMBL/GenBank/DDBJ whole genome shotgun (WGS) entry which is preliminary data.</text>
</comment>
<dbReference type="Proteomes" id="UP000249185">
    <property type="component" value="Unassembled WGS sequence"/>
</dbReference>
<proteinExistence type="inferred from homology"/>
<dbReference type="NCBIfam" id="TIGR04559">
    <property type="entry name" value="SoxH_rel_PQQ_2"/>
    <property type="match status" value="1"/>
</dbReference>